<protein>
    <submittedName>
        <fullName evidence="1">Uncharacterized protein</fullName>
    </submittedName>
</protein>
<evidence type="ECO:0000313" key="2">
    <source>
        <dbReference type="Proteomes" id="UP001367508"/>
    </source>
</evidence>
<evidence type="ECO:0000313" key="1">
    <source>
        <dbReference type="EMBL" id="KAK7306426.1"/>
    </source>
</evidence>
<dbReference type="EMBL" id="JAYMYQ010000011">
    <property type="protein sequence ID" value="KAK7306426.1"/>
    <property type="molecule type" value="Genomic_DNA"/>
</dbReference>
<sequence>MLFEDWFLLHTVSLFFYRFFSFVSSLSLSLQIPSVKIKKHRVFDGREEKEVVNFGRKWKGLKSNNILEKHESIGSGYTRQFESNWLATDAVAERYKTTASKQQFLDIEI</sequence>
<comment type="caution">
    <text evidence="1">The sequence shown here is derived from an EMBL/GenBank/DDBJ whole genome shotgun (WGS) entry which is preliminary data.</text>
</comment>
<dbReference type="Proteomes" id="UP001367508">
    <property type="component" value="Unassembled WGS sequence"/>
</dbReference>
<name>A0AAN9PQA8_CANGL</name>
<dbReference type="AlphaFoldDB" id="A0AAN9PQA8"/>
<gene>
    <name evidence="1" type="ORF">VNO77_44365</name>
</gene>
<reference evidence="1 2" key="1">
    <citation type="submission" date="2024-01" db="EMBL/GenBank/DDBJ databases">
        <title>The genomes of 5 underutilized Papilionoideae crops provide insights into root nodulation and disease resistanc.</title>
        <authorList>
            <person name="Jiang F."/>
        </authorList>
    </citation>
    <scope>NUCLEOTIDE SEQUENCE [LARGE SCALE GENOMIC DNA]</scope>
    <source>
        <strain evidence="1">LVBAO_FW01</strain>
        <tissue evidence="1">Leaves</tissue>
    </source>
</reference>
<accession>A0AAN9PQA8</accession>
<organism evidence="1 2">
    <name type="scientific">Canavalia gladiata</name>
    <name type="common">Sword bean</name>
    <name type="synonym">Dolichos gladiatus</name>
    <dbReference type="NCBI Taxonomy" id="3824"/>
    <lineage>
        <taxon>Eukaryota</taxon>
        <taxon>Viridiplantae</taxon>
        <taxon>Streptophyta</taxon>
        <taxon>Embryophyta</taxon>
        <taxon>Tracheophyta</taxon>
        <taxon>Spermatophyta</taxon>
        <taxon>Magnoliopsida</taxon>
        <taxon>eudicotyledons</taxon>
        <taxon>Gunneridae</taxon>
        <taxon>Pentapetalae</taxon>
        <taxon>rosids</taxon>
        <taxon>fabids</taxon>
        <taxon>Fabales</taxon>
        <taxon>Fabaceae</taxon>
        <taxon>Papilionoideae</taxon>
        <taxon>50 kb inversion clade</taxon>
        <taxon>NPAAA clade</taxon>
        <taxon>indigoferoid/millettioid clade</taxon>
        <taxon>Phaseoleae</taxon>
        <taxon>Canavalia</taxon>
    </lineage>
</organism>
<keyword evidence="2" id="KW-1185">Reference proteome</keyword>
<proteinExistence type="predicted"/>